<keyword evidence="3" id="KW-1185">Reference proteome</keyword>
<protein>
    <submittedName>
        <fullName evidence="2">Uncharacterized protein</fullName>
    </submittedName>
</protein>
<comment type="caution">
    <text evidence="2">The sequence shown here is derived from an EMBL/GenBank/DDBJ whole genome shotgun (WGS) entry which is preliminary data.</text>
</comment>
<accession>A0AAV7NE66</accession>
<evidence type="ECO:0000313" key="2">
    <source>
        <dbReference type="EMBL" id="KAJ1114360.1"/>
    </source>
</evidence>
<organism evidence="2 3">
    <name type="scientific">Pleurodeles waltl</name>
    <name type="common">Iberian ribbed newt</name>
    <dbReference type="NCBI Taxonomy" id="8319"/>
    <lineage>
        <taxon>Eukaryota</taxon>
        <taxon>Metazoa</taxon>
        <taxon>Chordata</taxon>
        <taxon>Craniata</taxon>
        <taxon>Vertebrata</taxon>
        <taxon>Euteleostomi</taxon>
        <taxon>Amphibia</taxon>
        <taxon>Batrachia</taxon>
        <taxon>Caudata</taxon>
        <taxon>Salamandroidea</taxon>
        <taxon>Salamandridae</taxon>
        <taxon>Pleurodelinae</taxon>
        <taxon>Pleurodeles</taxon>
    </lineage>
</organism>
<gene>
    <name evidence="1" type="ORF">NDU88_002552</name>
    <name evidence="2" type="ORF">NDU88_002598</name>
</gene>
<dbReference type="Proteomes" id="UP001066276">
    <property type="component" value="Chromosome 8"/>
</dbReference>
<name>A0AAV7NE66_PLEWA</name>
<sequence>MEDIPTVMLFLNSWPNFLEDMEEKLPDYENVDSVVASLVGRSSMMEENILNDGADKKVGFSVKKANDEANLDLRAGVYRTYVSQSLL</sequence>
<evidence type="ECO:0000313" key="1">
    <source>
        <dbReference type="EMBL" id="KAJ1114314.1"/>
    </source>
</evidence>
<dbReference type="EMBL" id="JANPWB010000012">
    <property type="protein sequence ID" value="KAJ1114314.1"/>
    <property type="molecule type" value="Genomic_DNA"/>
</dbReference>
<dbReference type="AlphaFoldDB" id="A0AAV7NE66"/>
<dbReference type="EMBL" id="JANPWB010000012">
    <property type="protein sequence ID" value="KAJ1114360.1"/>
    <property type="molecule type" value="Genomic_DNA"/>
</dbReference>
<proteinExistence type="predicted"/>
<evidence type="ECO:0000313" key="3">
    <source>
        <dbReference type="Proteomes" id="UP001066276"/>
    </source>
</evidence>
<reference evidence="2" key="1">
    <citation type="journal article" date="2022" name="bioRxiv">
        <title>Sequencing and chromosome-scale assembly of the giantPleurodeles waltlgenome.</title>
        <authorList>
            <person name="Brown T."/>
            <person name="Elewa A."/>
            <person name="Iarovenko S."/>
            <person name="Subramanian E."/>
            <person name="Araus A.J."/>
            <person name="Petzold A."/>
            <person name="Susuki M."/>
            <person name="Suzuki K.-i.T."/>
            <person name="Hayashi T."/>
            <person name="Toyoda A."/>
            <person name="Oliveira C."/>
            <person name="Osipova E."/>
            <person name="Leigh N.D."/>
            <person name="Simon A."/>
            <person name="Yun M.H."/>
        </authorList>
    </citation>
    <scope>NUCLEOTIDE SEQUENCE</scope>
    <source>
        <strain evidence="2">20211129_DDA</strain>
        <tissue evidence="2">Liver</tissue>
    </source>
</reference>